<organism evidence="1 2">
    <name type="scientific">Caerostris darwini</name>
    <dbReference type="NCBI Taxonomy" id="1538125"/>
    <lineage>
        <taxon>Eukaryota</taxon>
        <taxon>Metazoa</taxon>
        <taxon>Ecdysozoa</taxon>
        <taxon>Arthropoda</taxon>
        <taxon>Chelicerata</taxon>
        <taxon>Arachnida</taxon>
        <taxon>Araneae</taxon>
        <taxon>Araneomorphae</taxon>
        <taxon>Entelegynae</taxon>
        <taxon>Araneoidea</taxon>
        <taxon>Araneidae</taxon>
        <taxon>Caerostris</taxon>
    </lineage>
</organism>
<dbReference type="AlphaFoldDB" id="A0AAV4TRT6"/>
<reference evidence="1 2" key="1">
    <citation type="submission" date="2021-06" db="EMBL/GenBank/DDBJ databases">
        <title>Caerostris darwini draft genome.</title>
        <authorList>
            <person name="Kono N."/>
            <person name="Arakawa K."/>
        </authorList>
    </citation>
    <scope>NUCLEOTIDE SEQUENCE [LARGE SCALE GENOMIC DNA]</scope>
</reference>
<proteinExistence type="predicted"/>
<protein>
    <submittedName>
        <fullName evidence="1">Uncharacterized protein</fullName>
    </submittedName>
</protein>
<comment type="caution">
    <text evidence="1">The sequence shown here is derived from an EMBL/GenBank/DDBJ whole genome shotgun (WGS) entry which is preliminary data.</text>
</comment>
<sequence length="88" mass="10005">MHRTALSSHNFHCADTHKRTNSITGRRSLLARVILQWRPIASSENEEAFITPPIQAVDIHSPLEKLIKIFLMGLKRVFSVKVQDSSIL</sequence>
<keyword evidence="2" id="KW-1185">Reference proteome</keyword>
<dbReference type="EMBL" id="BPLQ01010199">
    <property type="protein sequence ID" value="GIY49065.1"/>
    <property type="molecule type" value="Genomic_DNA"/>
</dbReference>
<evidence type="ECO:0000313" key="2">
    <source>
        <dbReference type="Proteomes" id="UP001054837"/>
    </source>
</evidence>
<name>A0AAV4TRT6_9ARAC</name>
<dbReference type="Proteomes" id="UP001054837">
    <property type="component" value="Unassembled WGS sequence"/>
</dbReference>
<evidence type="ECO:0000313" key="1">
    <source>
        <dbReference type="EMBL" id="GIY49065.1"/>
    </source>
</evidence>
<gene>
    <name evidence="1" type="ORF">CDAR_210251</name>
</gene>
<accession>A0AAV4TRT6</accession>